<feature type="region of interest" description="Disordered" evidence="1">
    <location>
        <begin position="1"/>
        <end position="124"/>
    </location>
</feature>
<dbReference type="Gene3D" id="3.40.50.410">
    <property type="entry name" value="von Willebrand factor, type A domain"/>
    <property type="match status" value="1"/>
</dbReference>
<dbReference type="Gene3D" id="3.40.390.10">
    <property type="entry name" value="Collagenase (Catalytic Domain)"/>
    <property type="match status" value="1"/>
</dbReference>
<dbReference type="PANTHER" id="PTHR47763:SF1">
    <property type="entry name" value="DUF659 DOMAIN-CONTAINING PROTEIN"/>
    <property type="match status" value="1"/>
</dbReference>
<organism evidence="3 4">
    <name type="scientific">Paenibacillus urinalis</name>
    <dbReference type="NCBI Taxonomy" id="521520"/>
    <lineage>
        <taxon>Bacteria</taxon>
        <taxon>Bacillati</taxon>
        <taxon>Bacillota</taxon>
        <taxon>Bacilli</taxon>
        <taxon>Bacillales</taxon>
        <taxon>Paenibacillaceae</taxon>
        <taxon>Paenibacillus</taxon>
    </lineage>
</organism>
<dbReference type="CDD" id="cd00198">
    <property type="entry name" value="vWFA"/>
    <property type="match status" value="1"/>
</dbReference>
<evidence type="ECO:0000313" key="4">
    <source>
        <dbReference type="Proteomes" id="UP001221519"/>
    </source>
</evidence>
<dbReference type="InterPro" id="IPR036465">
    <property type="entry name" value="vWFA_dom_sf"/>
</dbReference>
<feature type="compositionally biased region" description="Acidic residues" evidence="1">
    <location>
        <begin position="107"/>
        <end position="118"/>
    </location>
</feature>
<dbReference type="SUPFAM" id="SSF55486">
    <property type="entry name" value="Metalloproteases ('zincins'), catalytic domain"/>
    <property type="match status" value="1"/>
</dbReference>
<dbReference type="Proteomes" id="UP001221519">
    <property type="component" value="Plasmid unnamed1"/>
</dbReference>
<keyword evidence="4" id="KW-1185">Reference proteome</keyword>
<evidence type="ECO:0000313" key="3">
    <source>
        <dbReference type="EMBL" id="WDI05093.1"/>
    </source>
</evidence>
<name>A0ABY7XH47_9BACL</name>
<dbReference type="InterPro" id="IPR002035">
    <property type="entry name" value="VWF_A"/>
</dbReference>
<gene>
    <name evidence="3" type="ORF">PUW25_26345</name>
</gene>
<dbReference type="EMBL" id="CP118109">
    <property type="protein sequence ID" value="WDI05093.1"/>
    <property type="molecule type" value="Genomic_DNA"/>
</dbReference>
<dbReference type="Pfam" id="PF00092">
    <property type="entry name" value="VWA"/>
    <property type="match status" value="1"/>
</dbReference>
<feature type="domain" description="VWFA" evidence="2">
    <location>
        <begin position="1250"/>
        <end position="1434"/>
    </location>
</feature>
<feature type="compositionally biased region" description="Basic and acidic residues" evidence="1">
    <location>
        <begin position="251"/>
        <end position="263"/>
    </location>
</feature>
<dbReference type="RefSeq" id="WP_274338687.1">
    <property type="nucleotide sequence ID" value="NZ_CP118109.1"/>
</dbReference>
<evidence type="ECO:0000259" key="2">
    <source>
        <dbReference type="PROSITE" id="PS50234"/>
    </source>
</evidence>
<feature type="region of interest" description="Disordered" evidence="1">
    <location>
        <begin position="239"/>
        <end position="270"/>
    </location>
</feature>
<accession>A0ABY7XH47</accession>
<keyword evidence="3" id="KW-0614">Plasmid</keyword>
<dbReference type="SUPFAM" id="SSF53300">
    <property type="entry name" value="vWA-like"/>
    <property type="match status" value="1"/>
</dbReference>
<feature type="compositionally biased region" description="Gly residues" evidence="1">
    <location>
        <begin position="79"/>
        <end position="106"/>
    </location>
</feature>
<dbReference type="PROSITE" id="PS50234">
    <property type="entry name" value="VWFA"/>
    <property type="match status" value="1"/>
</dbReference>
<feature type="compositionally biased region" description="Acidic residues" evidence="1">
    <location>
        <begin position="971"/>
        <end position="980"/>
    </location>
</feature>
<sequence>MTQKNKTPLLKGFTIKAYTGAEASDSEASLRRASTSESGSGSDVVDPPYYPPEPADPSAPDNPGGGGTNPTNPTDPENPGGGGGSGDEDNPGGGSNPDNPGGGGGTDDPEDDLPDDPSDGVSSNGRIYIRILERKDNPDKYCLGIDYPVKVRAWTASEEEKIIKIVLKFKMRHKGGKLTEFVYKEYTYPGSVEESIELVIPKATLDEWGVKERTYLQLIAVVYTDQGRDTHTTDYVRFENCGEEEDDPDKDTDGDGIPDKDDPNPEQPDELQVTITPKTTEICYGDDLIVSGVADGPYPITKVVMLVNGTPLEDIVTEEPTEPETPTEPNTPNSISYFVDGSISPSSINQDYWTGNKAFSGNVQITAGNIVPLNIQPNFFTGRNQWLDFMEKVRRALAPEEDTIYTKSNISIQNFHAYLWKFHQDNLRGLVTLPQPWSTFKSWAVSNLPGLTELQLGSIYATYKIKAISFFFPSASSYLSGDIIDTLSDLVAKTNTYTYHWIDFNDIQGNPSVAAWAKDGELPQFYSFINFEPDALNASVINLMAYRPTDYTSNSSRDESDTLTPLDKYKSYWLPVGSLGTADLQTLNNNQPACRPYIAGEIAIHEIGHAVGFYGADYYKFDAGHKYASDIGKSLHDYREWQEISGWDSINWSGMRQYYKLNKSNPGTKLDNGKEAPVTAYGCTQPAEGFAEAYRLYIINPSFLRDNFPKQYAFMEKYVKNMESIDVMSTASFRRMSETVVIDGYHSPFWMAASPYEQTFNFRYPTLGHEVGDSFVVEVKAYDSEGNEASDSMTVTVKDCSIDPEGPKVRDCLMFDTLHVEYYDANLQDIKKFDIPADWLPYEINNGDGATAMFGWGEDDTITAWFKDGGNSSGYGFQLSSIGVNYLDEHNNAKTAWASNIYYETAGVKNSRKMLGDPTGKDTSWMNQILTSGSYTESPSIGSKGDYVKFKFPSAWSSNQCPINKDIIRPEDDDSPEEDPTNPNVPDYDPEKNPVRDCLMLDKIIFQYYSDVTKEMQTNIVPLEWLVTQELTIETKAGPVTLVAGWSDYYKGVSLMIRNATGANNIFLTGVGIIFKDFYDDSKTAWASDINFKTAGAKNTGWMTGGPKNLDELPWVAEVDAGNYGNAPVIGKTGDFIVSKHMDLFTSQVCSIDPEHNSDPETGVGADPILEVTVPSLNPEEITHCNTDPLTIGGYAEIAPKVAEIRATFNGEEFYQRNGNAFHEDFSFTIPSRAFGEGGTGETSEGGIADIVFLIDYSGSMGAHIASVADNVNNFIRRLNDDSVNYRLGCVRYSDINYGEPTTKTAMTTSTSEFESMLRSIVLASGGDIRESALESIMDPVNGALTYDFRDNAAKHFVLVTDAHFHDKEVDEMSAYTAAQTISAMKAKGVILNIIGPMEEGMFSLKQLSDGTGGQYLDIRGDYGNQLNSISGQISEDAGELLSGYVVITATGTDGKIVTRRIKINVVDCSVPPPGSTPDEGSIENSYDLLFRLRWGIPSSTAPDARSDMDLHGYLDRDEAKHIFYGSRVDADYPSYRSYIEGANKIYLNFDYADHIRNSGIDHWNNEVEIITVDGFVNRTLTLAVDKYYGVDVSDLDRAPQVEIVDAGTGSILQTIVLNPSDFNSKRSIIVCDIALKNPGQTKISDITIRKEPRDYPTPN</sequence>
<feature type="compositionally biased region" description="Polar residues" evidence="1">
    <location>
        <begin position="32"/>
        <end position="41"/>
    </location>
</feature>
<feature type="compositionally biased region" description="Pro residues" evidence="1">
    <location>
        <begin position="48"/>
        <end position="57"/>
    </location>
</feature>
<dbReference type="PANTHER" id="PTHR47763">
    <property type="entry name" value="ALPHA-PROTEIN KINASE VWKA"/>
    <property type="match status" value="1"/>
</dbReference>
<feature type="region of interest" description="Disordered" evidence="1">
    <location>
        <begin position="961"/>
        <end position="994"/>
    </location>
</feature>
<dbReference type="InterPro" id="IPR052969">
    <property type="entry name" value="Thr-specific_kinase-like"/>
</dbReference>
<proteinExistence type="predicted"/>
<reference evidence="3 4" key="1">
    <citation type="submission" date="2023-02" db="EMBL/GenBank/DDBJ databases">
        <title>Pathogen: clinical or host-associated sample.</title>
        <authorList>
            <person name="Hergert J."/>
            <person name="Casey R."/>
            <person name="Wagner J."/>
            <person name="Young E.L."/>
            <person name="Oakeson K.F."/>
        </authorList>
    </citation>
    <scope>NUCLEOTIDE SEQUENCE [LARGE SCALE GENOMIC DNA]</scope>
    <source>
        <strain evidence="3 4">2022CK-00829</strain>
        <plasmid evidence="3 4">unnamed1</plasmid>
    </source>
</reference>
<dbReference type="InterPro" id="IPR024079">
    <property type="entry name" value="MetalloPept_cat_dom_sf"/>
</dbReference>
<dbReference type="SMART" id="SM00327">
    <property type="entry name" value="VWA"/>
    <property type="match status" value="1"/>
</dbReference>
<feature type="compositionally biased region" description="Acidic residues" evidence="1">
    <location>
        <begin position="241"/>
        <end position="250"/>
    </location>
</feature>
<evidence type="ECO:0000256" key="1">
    <source>
        <dbReference type="SAM" id="MobiDB-lite"/>
    </source>
</evidence>
<protein>
    <submittedName>
        <fullName evidence="3">VWA domain-containing protein</fullName>
    </submittedName>
</protein>
<feature type="compositionally biased region" description="Low complexity" evidence="1">
    <location>
        <begin position="69"/>
        <end position="78"/>
    </location>
</feature>
<geneLocation type="plasmid" evidence="3 4">
    <name>unnamed1</name>
</geneLocation>